<dbReference type="InterPro" id="IPR013762">
    <property type="entry name" value="Integrase-like_cat_sf"/>
</dbReference>
<dbReference type="CDD" id="cd00801">
    <property type="entry name" value="INT_P4_C"/>
    <property type="match status" value="1"/>
</dbReference>
<gene>
    <name evidence="7" type="ORF">HB662_02545</name>
</gene>
<evidence type="ECO:0000259" key="6">
    <source>
        <dbReference type="PROSITE" id="PS51898"/>
    </source>
</evidence>
<evidence type="ECO:0000256" key="3">
    <source>
        <dbReference type="ARBA" id="ARBA00023125"/>
    </source>
</evidence>
<dbReference type="InterPro" id="IPR010998">
    <property type="entry name" value="Integrase_recombinase_N"/>
</dbReference>
<comment type="similarity">
    <text evidence="1">Belongs to the 'phage' integrase family.</text>
</comment>
<keyword evidence="4" id="KW-0233">DNA recombination</keyword>
<dbReference type="EMBL" id="JAAVTX010000001">
    <property type="protein sequence ID" value="NKE43639.1"/>
    <property type="molecule type" value="Genomic_DNA"/>
</dbReference>
<evidence type="ECO:0000256" key="1">
    <source>
        <dbReference type="ARBA" id="ARBA00008857"/>
    </source>
</evidence>
<dbReference type="PANTHER" id="PTHR30629">
    <property type="entry name" value="PROPHAGE INTEGRASE"/>
    <property type="match status" value="1"/>
</dbReference>
<dbReference type="Gene3D" id="1.10.150.130">
    <property type="match status" value="1"/>
</dbReference>
<keyword evidence="8" id="KW-1185">Reference proteome</keyword>
<feature type="domain" description="Tyr recombinase" evidence="6">
    <location>
        <begin position="234"/>
        <end position="423"/>
    </location>
</feature>
<protein>
    <submittedName>
        <fullName evidence="7">Integrase arm-type DNA-binding domain-containing protein</fullName>
    </submittedName>
</protein>
<keyword evidence="2" id="KW-0229">DNA integration</keyword>
<reference evidence="7 8" key="1">
    <citation type="submission" date="2020-03" db="EMBL/GenBank/DDBJ databases">
        <title>Roseomonas selenitidurans sp. nov. isolated from soil.</title>
        <authorList>
            <person name="Liu H."/>
        </authorList>
    </citation>
    <scope>NUCLEOTIDE SEQUENCE [LARGE SCALE GENOMIC DNA]</scope>
    <source>
        <strain evidence="7 8">JCM 15073</strain>
    </source>
</reference>
<dbReference type="Gene3D" id="1.10.443.10">
    <property type="entry name" value="Intergrase catalytic core"/>
    <property type="match status" value="1"/>
</dbReference>
<dbReference type="InterPro" id="IPR002104">
    <property type="entry name" value="Integrase_catalytic"/>
</dbReference>
<dbReference type="Pfam" id="PF13356">
    <property type="entry name" value="Arm-DNA-bind_3"/>
    <property type="match status" value="1"/>
</dbReference>
<sequence length="459" mass="48972">MTGIAPPAARLRLTKRTVDAATCPPGRKDVLVFDAELKGFALRVTSAGSKVFIFQYRAGGAVRRVVLGDYGTLTPDQARDKAEVLRGQVRGGADPKAERAAARAAAAASVAEASRQAQAAEAAAQRQATADALTFKTLVERWRDLHLASRRSRYQHEASRALLASFAGWAERPAHGLTAAEAVAELDRIALDSGPAAARSAFAYGRAMFGWAMRRQLLPASPFAGIQPPAVVADRDRVLTDAELGAVWNAAGGRGWPMGSFVRLVILTLQRREEVAAMRWAELAPDLATWTVPAERAKNGKAHVVHLAPAARAILKAAPRLADSPLVFTTTGKTAISGFSTAKARLDRDIAAARKAAGLEPHELPGWRLHDLRRTGVTRLAGLGFAPHVCDRLLNHVQGSIQGVAAVYQRHAFLPERQAALEAWAKHVLAVASGKRAPRAAGGGGAKVVQLDPTRRRRA</sequence>
<dbReference type="SUPFAM" id="SSF56349">
    <property type="entry name" value="DNA breaking-rejoining enzymes"/>
    <property type="match status" value="1"/>
</dbReference>
<dbReference type="RefSeq" id="WP_168046801.1">
    <property type="nucleotide sequence ID" value="NZ_JAATJR010000001.1"/>
</dbReference>
<feature type="region of interest" description="Disordered" evidence="5">
    <location>
        <begin position="438"/>
        <end position="459"/>
    </location>
</feature>
<organism evidence="7 8">
    <name type="scientific">Falsiroseomonas frigidaquae</name>
    <dbReference type="NCBI Taxonomy" id="487318"/>
    <lineage>
        <taxon>Bacteria</taxon>
        <taxon>Pseudomonadati</taxon>
        <taxon>Pseudomonadota</taxon>
        <taxon>Alphaproteobacteria</taxon>
        <taxon>Acetobacterales</taxon>
        <taxon>Roseomonadaceae</taxon>
        <taxon>Falsiroseomonas</taxon>
    </lineage>
</organism>
<dbReference type="InterPro" id="IPR038488">
    <property type="entry name" value="Integrase_DNA-bd_sf"/>
</dbReference>
<dbReference type="InterPro" id="IPR025166">
    <property type="entry name" value="Integrase_DNA_bind_dom"/>
</dbReference>
<dbReference type="InterPro" id="IPR011010">
    <property type="entry name" value="DNA_brk_join_enz"/>
</dbReference>
<proteinExistence type="inferred from homology"/>
<dbReference type="Gene3D" id="3.30.160.390">
    <property type="entry name" value="Integrase, DNA-binding domain"/>
    <property type="match status" value="1"/>
</dbReference>
<dbReference type="InterPro" id="IPR050808">
    <property type="entry name" value="Phage_Integrase"/>
</dbReference>
<dbReference type="GO" id="GO:0003677">
    <property type="term" value="F:DNA binding"/>
    <property type="evidence" value="ECO:0007669"/>
    <property type="project" value="UniProtKB-KW"/>
</dbReference>
<dbReference type="Proteomes" id="UP000765160">
    <property type="component" value="Unassembled WGS sequence"/>
</dbReference>
<evidence type="ECO:0000313" key="7">
    <source>
        <dbReference type="EMBL" id="NKE43639.1"/>
    </source>
</evidence>
<evidence type="ECO:0000256" key="5">
    <source>
        <dbReference type="SAM" id="MobiDB-lite"/>
    </source>
</evidence>
<evidence type="ECO:0000256" key="2">
    <source>
        <dbReference type="ARBA" id="ARBA00022908"/>
    </source>
</evidence>
<keyword evidence="3 7" id="KW-0238">DNA-binding</keyword>
<dbReference type="Pfam" id="PF00589">
    <property type="entry name" value="Phage_integrase"/>
    <property type="match status" value="1"/>
</dbReference>
<dbReference type="PANTHER" id="PTHR30629:SF2">
    <property type="entry name" value="PROPHAGE INTEGRASE INTS-RELATED"/>
    <property type="match status" value="1"/>
</dbReference>
<dbReference type="PROSITE" id="PS51898">
    <property type="entry name" value="TYR_RECOMBINASE"/>
    <property type="match status" value="1"/>
</dbReference>
<accession>A0ABX1EW19</accession>
<evidence type="ECO:0000256" key="4">
    <source>
        <dbReference type="ARBA" id="ARBA00023172"/>
    </source>
</evidence>
<comment type="caution">
    <text evidence="7">The sequence shown here is derived from an EMBL/GenBank/DDBJ whole genome shotgun (WGS) entry which is preliminary data.</text>
</comment>
<evidence type="ECO:0000313" key="8">
    <source>
        <dbReference type="Proteomes" id="UP000765160"/>
    </source>
</evidence>
<name>A0ABX1EW19_9PROT</name>